<dbReference type="Pfam" id="PF04459">
    <property type="entry name" value="DUF512"/>
    <property type="match status" value="1"/>
</dbReference>
<gene>
    <name evidence="2" type="ORF">SDC9_177007</name>
</gene>
<evidence type="ECO:0000313" key="2">
    <source>
        <dbReference type="EMBL" id="MPN29554.1"/>
    </source>
</evidence>
<comment type="caution">
    <text evidence="2">The sequence shown here is derived from an EMBL/GenBank/DDBJ whole genome shotgun (WGS) entry which is preliminary data.</text>
</comment>
<feature type="domain" description="DUF512" evidence="1">
    <location>
        <begin position="1"/>
        <end position="124"/>
    </location>
</feature>
<dbReference type="EMBL" id="VSSQ01080307">
    <property type="protein sequence ID" value="MPN29554.1"/>
    <property type="molecule type" value="Genomic_DNA"/>
</dbReference>
<proteinExistence type="predicted"/>
<dbReference type="InterPro" id="IPR007549">
    <property type="entry name" value="DUF512"/>
</dbReference>
<name>A0A645GZS3_9ZZZZ</name>
<protein>
    <recommendedName>
        <fullName evidence="1">DUF512 domain-containing protein</fullName>
    </recommendedName>
</protein>
<accession>A0A645GZS3</accession>
<organism evidence="2">
    <name type="scientific">bioreactor metagenome</name>
    <dbReference type="NCBI Taxonomy" id="1076179"/>
    <lineage>
        <taxon>unclassified sequences</taxon>
        <taxon>metagenomes</taxon>
        <taxon>ecological metagenomes</taxon>
    </lineage>
</organism>
<reference evidence="2" key="1">
    <citation type="submission" date="2019-08" db="EMBL/GenBank/DDBJ databases">
        <authorList>
            <person name="Kucharzyk K."/>
            <person name="Murdoch R.W."/>
            <person name="Higgins S."/>
            <person name="Loffler F."/>
        </authorList>
    </citation>
    <scope>NUCLEOTIDE SEQUENCE</scope>
</reference>
<evidence type="ECO:0000259" key="1">
    <source>
        <dbReference type="Pfam" id="PF04459"/>
    </source>
</evidence>
<dbReference type="AlphaFoldDB" id="A0A645GZS3"/>
<sequence>MLEDGVGLIRSFWEEWREIKNRSNILAVKQTKFRLVTGVSGAYALQPIVDELNRREDLKVNLQVIQNDFFGHTVTVSGLITGGDIIKQLTPEAGELVLLPGIMLRDGGDVYLDNTKPEDIEHAFPETTFQWIEPTATALFETIFLQKSNRKKRTIRRSI</sequence>